<dbReference type="EC" id="3.5.1.130" evidence="8"/>
<comment type="pathway">
    <text evidence="8">Amino-acid biosynthesis; L-lysine biosynthesis via AAA pathway; L-lysine from L-alpha-aminoadipate (Thermus route): step 5/5.</text>
</comment>
<dbReference type="NCBIfam" id="TIGR01902">
    <property type="entry name" value="dapE-lys-deAc"/>
    <property type="match status" value="1"/>
</dbReference>
<accession>M0BMN5</accession>
<dbReference type="SUPFAM" id="SSF53187">
    <property type="entry name" value="Zn-dependent exopeptidases"/>
    <property type="match status" value="1"/>
</dbReference>
<feature type="binding site" evidence="8">
    <location>
        <position position="372"/>
    </location>
    <ligand>
        <name>Zn(2+)</name>
        <dbReference type="ChEBI" id="CHEBI:29105"/>
        <label>2</label>
    </ligand>
</feature>
<dbReference type="STRING" id="1227490.C479_06756"/>
<comment type="subcellular location">
    <subcellularLocation>
        <location evidence="8">Cytoplasm</location>
    </subcellularLocation>
</comment>
<feature type="active site" evidence="8">
    <location>
        <position position="80"/>
    </location>
</feature>
<dbReference type="InterPro" id="IPR001261">
    <property type="entry name" value="ArgE/DapE_CS"/>
</dbReference>
<name>M0BMN5_9EURY</name>
<evidence type="ECO:0000256" key="8">
    <source>
        <dbReference type="HAMAP-Rule" id="MF_01120"/>
    </source>
</evidence>
<feature type="binding site" evidence="8">
    <location>
        <position position="129"/>
    </location>
    <ligand>
        <name>Zn(2+)</name>
        <dbReference type="ChEBI" id="CHEBI:29105"/>
        <label>2</label>
    </ligand>
</feature>
<comment type="function">
    <text evidence="8">Catalyzes the release of L-lysine from [LysW]-gamma-L-lysine and the release of L-ornithine from [LysW]-L-ornithine.</text>
</comment>
<dbReference type="RefSeq" id="WP_007699788.1">
    <property type="nucleotide sequence ID" value="NZ_AOIQ01000012.1"/>
</dbReference>
<feature type="binding site" evidence="8">
    <location>
        <position position="78"/>
    </location>
    <ligand>
        <name>Zn(2+)</name>
        <dbReference type="ChEBI" id="CHEBI:29105"/>
        <label>1</label>
    </ligand>
</feature>
<dbReference type="InterPro" id="IPR002933">
    <property type="entry name" value="Peptidase_M20"/>
</dbReference>
<dbReference type="InterPro" id="IPR050072">
    <property type="entry name" value="Peptidase_M20A"/>
</dbReference>
<proteinExistence type="inferred from homology"/>
<evidence type="ECO:0000256" key="9">
    <source>
        <dbReference type="SAM" id="MobiDB-lite"/>
    </source>
</evidence>
<keyword evidence="7 8" id="KW-0170">Cobalt</keyword>
<dbReference type="AlphaFoldDB" id="M0BMN5"/>
<feature type="active site" description="Proton acceptor" evidence="8">
    <location>
        <position position="154"/>
    </location>
</feature>
<evidence type="ECO:0000256" key="1">
    <source>
        <dbReference type="ARBA" id="ARBA00022490"/>
    </source>
</evidence>
<dbReference type="Gene3D" id="3.40.630.10">
    <property type="entry name" value="Zn peptidases"/>
    <property type="match status" value="2"/>
</dbReference>
<reference evidence="10 11" key="1">
    <citation type="journal article" date="2014" name="PLoS Genet.">
        <title>Phylogenetically driven sequencing of extremely halophilic archaea reveals strategies for static and dynamic osmo-response.</title>
        <authorList>
            <person name="Becker E.A."/>
            <person name="Seitzer P.M."/>
            <person name="Tritt A."/>
            <person name="Larsen D."/>
            <person name="Krusor M."/>
            <person name="Yao A.I."/>
            <person name="Wu D."/>
            <person name="Madern D."/>
            <person name="Eisen J.A."/>
            <person name="Darling A.E."/>
            <person name="Facciotti M.T."/>
        </authorList>
    </citation>
    <scope>NUCLEOTIDE SEQUENCE [LARGE SCALE GENOMIC DNA]</scope>
    <source>
        <strain evidence="10 11">JCM 14624</strain>
    </source>
</reference>
<keyword evidence="4 8" id="KW-0378">Hydrolase</keyword>
<comment type="catalytic activity">
    <reaction evidence="8">
        <text>[amino-group carrier protein]-C-terminal-gamma-(L-lysyl)-L-glutamate + H2O = [amino-group carrier protein]-C-terminal-L-glutamate + L-lysine</text>
        <dbReference type="Rhea" id="RHEA:48684"/>
        <dbReference type="Rhea" id="RHEA-COMP:9693"/>
        <dbReference type="Rhea" id="RHEA-COMP:9715"/>
        <dbReference type="ChEBI" id="CHEBI:15377"/>
        <dbReference type="ChEBI" id="CHEBI:32551"/>
        <dbReference type="ChEBI" id="CHEBI:78525"/>
        <dbReference type="ChEBI" id="CHEBI:78526"/>
        <dbReference type="EC" id="3.5.1.130"/>
    </reaction>
</comment>
<feature type="compositionally biased region" description="Polar residues" evidence="9">
    <location>
        <begin position="401"/>
        <end position="419"/>
    </location>
</feature>
<dbReference type="UniPathway" id="UPA00068"/>
<dbReference type="Proteomes" id="UP000011560">
    <property type="component" value="Unassembled WGS sequence"/>
</dbReference>
<dbReference type="UniPathway" id="UPA00033">
    <property type="reaction ID" value="UER00039"/>
</dbReference>
<keyword evidence="8" id="KW-0055">Arginine biosynthesis</keyword>
<dbReference type="NCBIfam" id="NF003367">
    <property type="entry name" value="PRK04443.1"/>
    <property type="match status" value="1"/>
</dbReference>
<dbReference type="HAMAP" id="MF_01120">
    <property type="entry name" value="LysK"/>
    <property type="match status" value="1"/>
</dbReference>
<dbReference type="OrthoDB" id="156068at2157"/>
<dbReference type="GO" id="GO:0008270">
    <property type="term" value="F:zinc ion binding"/>
    <property type="evidence" value="ECO:0007669"/>
    <property type="project" value="UniProtKB-UniRule"/>
</dbReference>
<dbReference type="GO" id="GO:0019878">
    <property type="term" value="P:lysine biosynthetic process via aminoadipic acid"/>
    <property type="evidence" value="ECO:0007669"/>
    <property type="project" value="UniProtKB-UniRule"/>
</dbReference>
<comment type="cofactor">
    <cofactor evidence="8">
        <name>Zn(2+)</name>
        <dbReference type="ChEBI" id="CHEBI:29105"/>
    </cofactor>
    <cofactor evidence="8">
        <name>Co(2+)</name>
        <dbReference type="ChEBI" id="CHEBI:48828"/>
    </cofactor>
    <text evidence="8">Binds 2 Zn(2+) or Co(2+) ions per subunit.</text>
</comment>
<dbReference type="InterPro" id="IPR010175">
    <property type="entry name" value="LysK"/>
</dbReference>
<dbReference type="EC" id="3.5.1.132" evidence="8"/>
<evidence type="ECO:0000256" key="2">
    <source>
        <dbReference type="ARBA" id="ARBA00022605"/>
    </source>
</evidence>
<keyword evidence="3 8" id="KW-0479">Metal-binding</keyword>
<evidence type="ECO:0000313" key="10">
    <source>
        <dbReference type="EMBL" id="ELZ11543.1"/>
    </source>
</evidence>
<gene>
    <name evidence="8" type="primary">lysK</name>
    <name evidence="10" type="ORF">C479_06756</name>
</gene>
<feature type="region of interest" description="Disordered" evidence="9">
    <location>
        <begin position="398"/>
        <end position="419"/>
    </location>
</feature>
<comment type="similarity">
    <text evidence="8">Belongs to the peptidase M20A family. LysK subfamily.</text>
</comment>
<organism evidence="10 11">
    <name type="scientific">Halovivax asiaticus JCM 14624</name>
    <dbReference type="NCBI Taxonomy" id="1227490"/>
    <lineage>
        <taxon>Archaea</taxon>
        <taxon>Methanobacteriati</taxon>
        <taxon>Methanobacteriota</taxon>
        <taxon>Stenosarchaea group</taxon>
        <taxon>Halobacteria</taxon>
        <taxon>Halobacteriales</taxon>
        <taxon>Natrialbaceae</taxon>
        <taxon>Halovivax</taxon>
    </lineage>
</organism>
<evidence type="ECO:0000256" key="3">
    <source>
        <dbReference type="ARBA" id="ARBA00022723"/>
    </source>
</evidence>
<sequence length="419" mass="43321">MTTPTNAHDTPAVGTDVSTETARELLVDMVSTPSVSGDEGTAAERLATFFDAHDREVWLDDVGNVRAPADDAVLFTSHVDTVPGDVPVRLTANGEAAESDAVAAADEELDLDDAATVDDADLWGRGSVDATGPLCAMAVAAVRTGSSFAGVVGEETDSRGARHLVETREPPAAVVNGEPSGVDGITLGYRGLVAGTYAATTDSTHASRPEPTAVQDAMAWWAAVESACDALISPGDDSTVPDSTLPDQSTFESVTSKPVAIEGGPADGGLSVEARVDFQVRVPPGLSVETVESTLASVTADFAGGLELADAIAPVMASPRTPVARAFRVAIREADGDPRLLRKTGTSDMNVFAAAWDRPMATYGPGDSSLDHAPDEHLSLAAYDRSIAVLDAVGQRLVDVGQSNRPPTTHHSPTDSDPQ</sequence>
<dbReference type="PANTHER" id="PTHR43808:SF28">
    <property type="entry name" value="[LYSW]-LYSINE_[LYSW]-ORNITHINE HYDROLASE"/>
    <property type="match status" value="1"/>
</dbReference>
<evidence type="ECO:0000256" key="6">
    <source>
        <dbReference type="ARBA" id="ARBA00023154"/>
    </source>
</evidence>
<dbReference type="Pfam" id="PF01546">
    <property type="entry name" value="Peptidase_M20"/>
    <property type="match status" value="1"/>
</dbReference>
<dbReference type="PROSITE" id="PS00758">
    <property type="entry name" value="ARGE_DAPE_CPG2_1"/>
    <property type="match status" value="1"/>
</dbReference>
<protein>
    <recommendedName>
        <fullName evidence="8">Putative [LysW]-lysine/[LysW]-ornithine hydrolase</fullName>
        <ecNumber evidence="8">3.5.1.130</ecNumber>
        <ecNumber evidence="8">3.5.1.132</ecNumber>
    </recommendedName>
</protein>
<keyword evidence="5 8" id="KW-0862">Zinc</keyword>
<evidence type="ECO:0000256" key="5">
    <source>
        <dbReference type="ARBA" id="ARBA00022833"/>
    </source>
</evidence>
<comment type="catalytic activity">
    <reaction evidence="8">
        <text>[amino-group carrier protein]-C-terminal-gamma-(L-ornithyl)-L-glutamate + H2O = [amino-group carrier protein]-C-terminal-L-glutamate + L-ornithine</text>
        <dbReference type="Rhea" id="RHEA:52676"/>
        <dbReference type="Rhea" id="RHEA-COMP:9693"/>
        <dbReference type="Rhea" id="RHEA-COMP:13328"/>
        <dbReference type="ChEBI" id="CHEBI:15377"/>
        <dbReference type="ChEBI" id="CHEBI:46911"/>
        <dbReference type="ChEBI" id="CHEBI:78525"/>
        <dbReference type="ChEBI" id="CHEBI:136763"/>
        <dbReference type="EC" id="3.5.1.132"/>
    </reaction>
</comment>
<feature type="binding site" evidence="8">
    <location>
        <position position="155"/>
    </location>
    <ligand>
        <name>Zn(2+)</name>
        <dbReference type="ChEBI" id="CHEBI:29105"/>
        <label>2</label>
    </ligand>
</feature>
<keyword evidence="6 8" id="KW-0457">Lysine biosynthesis</keyword>
<dbReference type="PANTHER" id="PTHR43808">
    <property type="entry name" value="ACETYLORNITHINE DEACETYLASE"/>
    <property type="match status" value="1"/>
</dbReference>
<comment type="pathway">
    <text evidence="8">Amino-acid biosynthesis; L-arginine biosynthesis.</text>
</comment>
<feature type="binding site" evidence="8">
    <location>
        <position position="178"/>
    </location>
    <ligand>
        <name>Zn(2+)</name>
        <dbReference type="ChEBI" id="CHEBI:29105"/>
        <label>1</label>
    </ligand>
</feature>
<comment type="caution">
    <text evidence="10">The sequence shown here is derived from an EMBL/GenBank/DDBJ whole genome shotgun (WGS) entry which is preliminary data.</text>
</comment>
<dbReference type="GO" id="GO:0016811">
    <property type="term" value="F:hydrolase activity, acting on carbon-nitrogen (but not peptide) bonds, in linear amides"/>
    <property type="evidence" value="ECO:0007669"/>
    <property type="project" value="UniProtKB-UniRule"/>
</dbReference>
<keyword evidence="2 8" id="KW-0028">Amino-acid biosynthesis</keyword>
<dbReference type="GO" id="GO:0005737">
    <property type="term" value="C:cytoplasm"/>
    <property type="evidence" value="ECO:0007669"/>
    <property type="project" value="UniProtKB-SubCell"/>
</dbReference>
<keyword evidence="1 8" id="KW-0963">Cytoplasm</keyword>
<evidence type="ECO:0000313" key="11">
    <source>
        <dbReference type="Proteomes" id="UP000011560"/>
    </source>
</evidence>
<dbReference type="PATRIC" id="fig|1227490.4.peg.1373"/>
<feature type="binding site" evidence="8">
    <location>
        <position position="129"/>
    </location>
    <ligand>
        <name>Zn(2+)</name>
        <dbReference type="ChEBI" id="CHEBI:29105"/>
        <label>1</label>
    </ligand>
</feature>
<dbReference type="GO" id="GO:0050897">
    <property type="term" value="F:cobalt ion binding"/>
    <property type="evidence" value="ECO:0007669"/>
    <property type="project" value="UniProtKB-UniRule"/>
</dbReference>
<keyword evidence="11" id="KW-1185">Reference proteome</keyword>
<dbReference type="EMBL" id="AOIQ01000012">
    <property type="protein sequence ID" value="ELZ11543.1"/>
    <property type="molecule type" value="Genomic_DNA"/>
</dbReference>
<evidence type="ECO:0000256" key="4">
    <source>
        <dbReference type="ARBA" id="ARBA00022801"/>
    </source>
</evidence>
<evidence type="ECO:0000256" key="7">
    <source>
        <dbReference type="ARBA" id="ARBA00023285"/>
    </source>
</evidence>
<dbReference type="GO" id="GO:0042450">
    <property type="term" value="P:L-arginine biosynthetic process via ornithine"/>
    <property type="evidence" value="ECO:0007669"/>
    <property type="project" value="UniProtKB-UniRule"/>
</dbReference>